<evidence type="ECO:0000256" key="2">
    <source>
        <dbReference type="ARBA" id="ARBA00023136"/>
    </source>
</evidence>
<sequence>MKKLYIAVGLLMALQGYSQSKETLKADALFENSRYTVAIEEYLQLANSNKADAYVYKQLADSYYAVFNMDEAAKWYSKAVETKQDAETYYRYATALKTQGKYAEANKQMDIFAAMMPNDQRAVLHKANPDYIPSLNSQNKMFDATALDVNSKDKSDFGAVLSNDNILYFVSARNTSATDDYGQPYIDIFSSVKNVDGSFSEAVAVSELNTRFHDGPVAISADGNTVYFARDGHAEGQYTKGKKVKLAQIGLYKATKVDGKWQSITALPFNSTSYSVGSPSLSADGKTLYFASNMPGGLGDTDIWKVSVNSDGTYSTPVNLGKDVNTPGKENFPFITDNNVLYFSSVSRPGYGGFDIFKADLTKGGEAVNLGKPVNSEKDDFSFSFNTKQNVGYFSSNRSGVDNIYAANPVCRVEAITAVTDVKTGKVLADAKVAILDNAKNSIETKQTGTDGRASYDVECDTDYVLEVSKTGYEPATITFAKTGEKTVMIEAALRPVNELIKETHIELADINFEFGKSNITREGAKELDKLVEIMNDYPEMVILVKSHTDTKGSADFNMKLSEKRAQATVSYVISKGISNDRISGKGYGESEPKVNCGEKCTDEQNAQNRRSEFLIVKK</sequence>
<dbReference type="RefSeq" id="WP_129749599.1">
    <property type="nucleotide sequence ID" value="NZ_JUIW01000001.1"/>
</dbReference>
<dbReference type="CDD" id="cd07185">
    <property type="entry name" value="OmpA_C-like"/>
    <property type="match status" value="1"/>
</dbReference>
<dbReference type="SUPFAM" id="SSF82171">
    <property type="entry name" value="DPP6 N-terminal domain-like"/>
    <property type="match status" value="1"/>
</dbReference>
<dbReference type="Gene3D" id="3.30.1330.60">
    <property type="entry name" value="OmpA-like domain"/>
    <property type="match status" value="1"/>
</dbReference>
<comment type="subcellular location">
    <subcellularLocation>
        <location evidence="1">Cell outer membrane</location>
    </subcellularLocation>
</comment>
<dbReference type="SUPFAM" id="SSF48452">
    <property type="entry name" value="TPR-like"/>
    <property type="match status" value="1"/>
</dbReference>
<dbReference type="Gene3D" id="2.120.10.30">
    <property type="entry name" value="TolB, C-terminal domain"/>
    <property type="match status" value="1"/>
</dbReference>
<reference evidence="7 8" key="1">
    <citation type="submission" date="2014-12" db="EMBL/GenBank/DDBJ databases">
        <title>Genome sequence of Flavobacterium beibuense RSKm HC5.</title>
        <authorList>
            <person name="Kim J.F."/>
            <person name="Song J.Y."/>
            <person name="Kwak M.-J."/>
            <person name="Lee S.-W."/>
        </authorList>
    </citation>
    <scope>NUCLEOTIDE SEQUENCE [LARGE SCALE GENOMIC DNA]</scope>
    <source>
        <strain evidence="7 8">RSKm HC5</strain>
    </source>
</reference>
<dbReference type="PROSITE" id="PS51123">
    <property type="entry name" value="OMPA_2"/>
    <property type="match status" value="1"/>
</dbReference>
<dbReference type="InterPro" id="IPR019734">
    <property type="entry name" value="TPR_rpt"/>
</dbReference>
<evidence type="ECO:0000256" key="4">
    <source>
        <dbReference type="PROSITE-ProRule" id="PRU00339"/>
    </source>
</evidence>
<dbReference type="SUPFAM" id="SSF103088">
    <property type="entry name" value="OmpA-like"/>
    <property type="match status" value="1"/>
</dbReference>
<dbReference type="PANTHER" id="PTHR30329">
    <property type="entry name" value="STATOR ELEMENT OF FLAGELLAR MOTOR COMPLEX"/>
    <property type="match status" value="1"/>
</dbReference>
<evidence type="ECO:0000256" key="1">
    <source>
        <dbReference type="ARBA" id="ARBA00004442"/>
    </source>
</evidence>
<proteinExistence type="predicted"/>
<keyword evidence="3" id="KW-0998">Cell outer membrane</keyword>
<dbReference type="PANTHER" id="PTHR30329:SF21">
    <property type="entry name" value="LIPOPROTEIN YIAD-RELATED"/>
    <property type="match status" value="1"/>
</dbReference>
<dbReference type="Gene3D" id="1.25.40.10">
    <property type="entry name" value="Tetratricopeptide repeat domain"/>
    <property type="match status" value="1"/>
</dbReference>
<dbReference type="InterPro" id="IPR036737">
    <property type="entry name" value="OmpA-like_sf"/>
</dbReference>
<keyword evidence="4" id="KW-0802">TPR repeat</keyword>
<dbReference type="EMBL" id="JUIW01000001">
    <property type="protein sequence ID" value="RYJ45839.1"/>
    <property type="molecule type" value="Genomic_DNA"/>
</dbReference>
<gene>
    <name evidence="7" type="ORF">NU09_0431</name>
</gene>
<dbReference type="InterPro" id="IPR011990">
    <property type="entry name" value="TPR-like_helical_dom_sf"/>
</dbReference>
<comment type="caution">
    <text evidence="7">The sequence shown here is derived from an EMBL/GenBank/DDBJ whole genome shotgun (WGS) entry which is preliminary data.</text>
</comment>
<dbReference type="OrthoDB" id="9809364at2"/>
<evidence type="ECO:0000256" key="3">
    <source>
        <dbReference type="ARBA" id="ARBA00023237"/>
    </source>
</evidence>
<feature type="repeat" description="TPR" evidence="4">
    <location>
        <begin position="53"/>
        <end position="86"/>
    </location>
</feature>
<dbReference type="PRINTS" id="PR01021">
    <property type="entry name" value="OMPADOMAIN"/>
</dbReference>
<dbReference type="SUPFAM" id="SSF49464">
    <property type="entry name" value="Carboxypeptidase regulatory domain-like"/>
    <property type="match status" value="1"/>
</dbReference>
<name>A0A444WIX5_9FLAO</name>
<evidence type="ECO:0000313" key="8">
    <source>
        <dbReference type="Proteomes" id="UP000289775"/>
    </source>
</evidence>
<dbReference type="InterPro" id="IPR011659">
    <property type="entry name" value="WD40"/>
</dbReference>
<dbReference type="InterPro" id="IPR006664">
    <property type="entry name" value="OMP_bac"/>
</dbReference>
<evidence type="ECO:0000313" key="7">
    <source>
        <dbReference type="EMBL" id="RYJ45839.1"/>
    </source>
</evidence>
<feature type="domain" description="OmpA-like" evidence="6">
    <location>
        <begin position="500"/>
        <end position="619"/>
    </location>
</feature>
<dbReference type="AlphaFoldDB" id="A0A444WIX5"/>
<evidence type="ECO:0000256" key="5">
    <source>
        <dbReference type="PROSITE-ProRule" id="PRU00473"/>
    </source>
</evidence>
<dbReference type="Pfam" id="PF00691">
    <property type="entry name" value="OmpA"/>
    <property type="match status" value="1"/>
</dbReference>
<keyword evidence="8" id="KW-1185">Reference proteome</keyword>
<dbReference type="PROSITE" id="PS50005">
    <property type="entry name" value="TPR"/>
    <property type="match status" value="1"/>
</dbReference>
<keyword evidence="2 5" id="KW-0472">Membrane</keyword>
<dbReference type="Pfam" id="PF07676">
    <property type="entry name" value="PD40"/>
    <property type="match status" value="3"/>
</dbReference>
<organism evidence="7 8">
    <name type="scientific">Flavobacterium beibuense</name>
    <dbReference type="NCBI Taxonomy" id="657326"/>
    <lineage>
        <taxon>Bacteria</taxon>
        <taxon>Pseudomonadati</taxon>
        <taxon>Bacteroidota</taxon>
        <taxon>Flavobacteriia</taxon>
        <taxon>Flavobacteriales</taxon>
        <taxon>Flavobacteriaceae</taxon>
        <taxon>Flavobacterium</taxon>
    </lineage>
</organism>
<dbReference type="InterPro" id="IPR006665">
    <property type="entry name" value="OmpA-like"/>
</dbReference>
<evidence type="ECO:0000259" key="6">
    <source>
        <dbReference type="PROSITE" id="PS51123"/>
    </source>
</evidence>
<dbReference type="InterPro" id="IPR050330">
    <property type="entry name" value="Bact_OuterMem_StrucFunc"/>
</dbReference>
<dbReference type="InterPro" id="IPR011042">
    <property type="entry name" value="6-blade_b-propeller_TolB-like"/>
</dbReference>
<dbReference type="InterPro" id="IPR008969">
    <property type="entry name" value="CarboxyPept-like_regulatory"/>
</dbReference>
<accession>A0A444WIX5</accession>
<protein>
    <submittedName>
        <fullName evidence="7">OmpA family protein</fullName>
    </submittedName>
</protein>
<dbReference type="Proteomes" id="UP000289775">
    <property type="component" value="Unassembled WGS sequence"/>
</dbReference>
<dbReference type="GO" id="GO:0009279">
    <property type="term" value="C:cell outer membrane"/>
    <property type="evidence" value="ECO:0007669"/>
    <property type="project" value="UniProtKB-SubCell"/>
</dbReference>